<proteinExistence type="predicted"/>
<protein>
    <recommendedName>
        <fullName evidence="4">Type I restriction enzyme R protein N-terminal domain-containing protein</fullName>
    </recommendedName>
</protein>
<evidence type="ECO:0000313" key="2">
    <source>
        <dbReference type="EMBL" id="SDQ47214.1"/>
    </source>
</evidence>
<dbReference type="EMBL" id="FNLC01000001">
    <property type="protein sequence ID" value="SDQ47214.1"/>
    <property type="molecule type" value="Genomic_DNA"/>
</dbReference>
<gene>
    <name evidence="2" type="ORF">SAMN04489842_0932</name>
</gene>
<evidence type="ECO:0000313" key="3">
    <source>
        <dbReference type="Proteomes" id="UP000198848"/>
    </source>
</evidence>
<evidence type="ECO:0000256" key="1">
    <source>
        <dbReference type="SAM" id="MobiDB-lite"/>
    </source>
</evidence>
<name>A0A1H1B5J6_NATTX</name>
<organism evidence="2 3">
    <name type="scientific">Natronobacterium texcoconense</name>
    <dbReference type="NCBI Taxonomy" id="1095778"/>
    <lineage>
        <taxon>Archaea</taxon>
        <taxon>Methanobacteriati</taxon>
        <taxon>Methanobacteriota</taxon>
        <taxon>Stenosarchaea group</taxon>
        <taxon>Halobacteria</taxon>
        <taxon>Halobacteriales</taxon>
        <taxon>Natrialbaceae</taxon>
        <taxon>Natronobacterium</taxon>
    </lineage>
</organism>
<dbReference type="OrthoDB" id="330911at2157"/>
<feature type="compositionally biased region" description="Acidic residues" evidence="1">
    <location>
        <begin position="251"/>
        <end position="262"/>
    </location>
</feature>
<feature type="region of interest" description="Disordered" evidence="1">
    <location>
        <begin position="215"/>
        <end position="262"/>
    </location>
</feature>
<accession>A0A1H1B5J6</accession>
<feature type="compositionally biased region" description="Polar residues" evidence="1">
    <location>
        <begin position="240"/>
        <end position="250"/>
    </location>
</feature>
<feature type="region of interest" description="Disordered" evidence="1">
    <location>
        <begin position="313"/>
        <end position="349"/>
    </location>
</feature>
<reference evidence="3" key="1">
    <citation type="submission" date="2016-10" db="EMBL/GenBank/DDBJ databases">
        <authorList>
            <person name="Varghese N."/>
            <person name="Submissions S."/>
        </authorList>
    </citation>
    <scope>NUCLEOTIDE SEQUENCE [LARGE SCALE GENOMIC DNA]</scope>
    <source>
        <strain evidence="3">DSM 24767</strain>
    </source>
</reference>
<dbReference type="AlphaFoldDB" id="A0A1H1B5J6"/>
<evidence type="ECO:0008006" key="4">
    <source>
        <dbReference type="Google" id="ProtNLM"/>
    </source>
</evidence>
<dbReference type="RefSeq" id="WP_090378012.1">
    <property type="nucleotide sequence ID" value="NZ_FNLC01000001.1"/>
</dbReference>
<keyword evidence="3" id="KW-1185">Reference proteome</keyword>
<dbReference type="STRING" id="1095778.SAMN04489842_0932"/>
<dbReference type="Proteomes" id="UP000198848">
    <property type="component" value="Unassembled WGS sequence"/>
</dbReference>
<feature type="compositionally biased region" description="Polar residues" evidence="1">
    <location>
        <begin position="215"/>
        <end position="232"/>
    </location>
</feature>
<sequence length="378" mass="40731">MTDSRPDPVDLRSFVARSRAVVDASSPVTAEETCRWLVEPLLEALGWDVRDDCTTDGSVAQTRLEYVLSVDGVPAVFVAVESTDDSLAASRANGIREAMARTGVDRAIYTNGLDYLFLAGTTEDEAERLACRLPALAEYESALAYYSRPVLAERFERADRSFVARQLAVERTTLADAITDELNRVVDGADAYADEFESATDRLLTELLETVSNGTAQSGTTLTFEEASSTPDATRDSESETPSSATSQGSEGDENDKYSEDDEDGEYVVRFFNDRGSIGAIGHSSSEQALVATAEYLFERGLSGVSLPWSPDDDAPTVLNDDPIRADGTPMAAPRELSNGRSLETAGDVSTRAKRAKALAARAGLRAMLTGDWSDEAQ</sequence>